<dbReference type="InterPro" id="IPR050086">
    <property type="entry name" value="MetN_ABC_transporter-like"/>
</dbReference>
<evidence type="ECO:0000256" key="3">
    <source>
        <dbReference type="ARBA" id="ARBA00022448"/>
    </source>
</evidence>
<keyword evidence="7" id="KW-0029">Amino-acid transport</keyword>
<keyword evidence="4" id="KW-1003">Cell membrane</keyword>
<dbReference type="CDD" id="cd03262">
    <property type="entry name" value="ABC_HisP_GlnQ"/>
    <property type="match status" value="1"/>
</dbReference>
<dbReference type="PROSITE" id="PS50893">
    <property type="entry name" value="ABC_TRANSPORTER_2"/>
    <property type="match status" value="1"/>
</dbReference>
<protein>
    <submittedName>
        <fullName evidence="11">Polar amino acid transport system ATP-binding protein</fullName>
    </submittedName>
</protein>
<dbReference type="GO" id="GO:0005524">
    <property type="term" value="F:ATP binding"/>
    <property type="evidence" value="ECO:0007669"/>
    <property type="project" value="UniProtKB-KW"/>
</dbReference>
<dbReference type="EMBL" id="JACHOT010000006">
    <property type="protein sequence ID" value="MBB4652226.1"/>
    <property type="molecule type" value="Genomic_DNA"/>
</dbReference>
<name>A0ABR6L5Z7_9HYPH</name>
<feature type="domain" description="ABC transporter" evidence="10">
    <location>
        <begin position="6"/>
        <end position="251"/>
    </location>
</feature>
<keyword evidence="12" id="KW-1185">Reference proteome</keyword>
<evidence type="ECO:0000256" key="9">
    <source>
        <dbReference type="SAM" id="MobiDB-lite"/>
    </source>
</evidence>
<evidence type="ECO:0000256" key="1">
    <source>
        <dbReference type="ARBA" id="ARBA00004202"/>
    </source>
</evidence>
<evidence type="ECO:0000256" key="7">
    <source>
        <dbReference type="ARBA" id="ARBA00022970"/>
    </source>
</evidence>
<feature type="region of interest" description="Disordered" evidence="9">
    <location>
        <begin position="254"/>
        <end position="274"/>
    </location>
</feature>
<keyword evidence="6 11" id="KW-0067">ATP-binding</keyword>
<comment type="subcellular location">
    <subcellularLocation>
        <location evidence="1">Cell membrane</location>
        <topology evidence="1">Peripheral membrane protein</topology>
    </subcellularLocation>
</comment>
<dbReference type="RefSeq" id="WP_183263847.1">
    <property type="nucleotide sequence ID" value="NZ_BAAAVZ010000009.1"/>
</dbReference>
<dbReference type="InterPro" id="IPR030679">
    <property type="entry name" value="ABC_ATPase_HisP-typ"/>
</dbReference>
<dbReference type="PIRSF" id="PIRSF039085">
    <property type="entry name" value="ABC_ATPase_HisP"/>
    <property type="match status" value="1"/>
</dbReference>
<accession>A0ABR6L5Z7</accession>
<evidence type="ECO:0000256" key="2">
    <source>
        <dbReference type="ARBA" id="ARBA00005417"/>
    </source>
</evidence>
<evidence type="ECO:0000313" key="12">
    <source>
        <dbReference type="Proteomes" id="UP000539538"/>
    </source>
</evidence>
<sequence>MTKTLLKVSNLAKSFGGATALRDISFDVAAGEVVCIIGPSGCGKSTLLRCINHLTAPDSGFVEVAGSYIGRERKADGKLRMQSHREIDRMRPKMGFVFQQFNLWPHLSVLENIVKGPIKVQKRPRAEAEEQALALLQRFGLRDKAHMFPSSLSGGQKQRVAIARALAMGPELMLFDEPTSALDPEIVKEVLLFLRELADSGMTMVIVTHEIGFARHVADRVVFLDRGYVAEAGPSNDVLSNPTNPRLREFLSQITSDQPAAGKGSSPAAEQPIH</sequence>
<dbReference type="InterPro" id="IPR027417">
    <property type="entry name" value="P-loop_NTPase"/>
</dbReference>
<evidence type="ECO:0000313" key="11">
    <source>
        <dbReference type="EMBL" id="MBB4652226.1"/>
    </source>
</evidence>
<dbReference type="InterPro" id="IPR003439">
    <property type="entry name" value="ABC_transporter-like_ATP-bd"/>
</dbReference>
<evidence type="ECO:0000256" key="8">
    <source>
        <dbReference type="ARBA" id="ARBA00023136"/>
    </source>
</evidence>
<comment type="similarity">
    <text evidence="2">Belongs to the ABC transporter superfamily.</text>
</comment>
<evidence type="ECO:0000256" key="6">
    <source>
        <dbReference type="ARBA" id="ARBA00022840"/>
    </source>
</evidence>
<dbReference type="Gene3D" id="3.40.50.300">
    <property type="entry name" value="P-loop containing nucleotide triphosphate hydrolases"/>
    <property type="match status" value="1"/>
</dbReference>
<dbReference type="PANTHER" id="PTHR43166">
    <property type="entry name" value="AMINO ACID IMPORT ATP-BINDING PROTEIN"/>
    <property type="match status" value="1"/>
</dbReference>
<reference evidence="11 12" key="1">
    <citation type="submission" date="2020-08" db="EMBL/GenBank/DDBJ databases">
        <title>Genomic Encyclopedia of Type Strains, Phase IV (KMG-IV): sequencing the most valuable type-strain genomes for metagenomic binning, comparative biology and taxonomic classification.</title>
        <authorList>
            <person name="Goeker M."/>
        </authorList>
    </citation>
    <scope>NUCLEOTIDE SEQUENCE [LARGE SCALE GENOMIC DNA]</scope>
    <source>
        <strain evidence="11 12">DSM 7050</strain>
    </source>
</reference>
<dbReference type="InterPro" id="IPR003593">
    <property type="entry name" value="AAA+_ATPase"/>
</dbReference>
<organism evidence="11 12">
    <name type="scientific">Aminobacter niigataensis</name>
    <dbReference type="NCBI Taxonomy" id="83265"/>
    <lineage>
        <taxon>Bacteria</taxon>
        <taxon>Pseudomonadati</taxon>
        <taxon>Pseudomonadota</taxon>
        <taxon>Alphaproteobacteria</taxon>
        <taxon>Hyphomicrobiales</taxon>
        <taxon>Phyllobacteriaceae</taxon>
        <taxon>Aminobacter</taxon>
    </lineage>
</organism>
<gene>
    <name evidence="11" type="ORF">GGQ99_004002</name>
</gene>
<proteinExistence type="inferred from homology"/>
<dbReference type="SUPFAM" id="SSF52540">
    <property type="entry name" value="P-loop containing nucleoside triphosphate hydrolases"/>
    <property type="match status" value="1"/>
</dbReference>
<dbReference type="InterPro" id="IPR017871">
    <property type="entry name" value="ABC_transporter-like_CS"/>
</dbReference>
<dbReference type="PANTHER" id="PTHR43166:SF9">
    <property type="entry name" value="GLUTAMATE_ASPARTATE IMPORT ATP-BINDING PROTEIN GLTL"/>
    <property type="match status" value="1"/>
</dbReference>
<dbReference type="Pfam" id="PF00005">
    <property type="entry name" value="ABC_tran"/>
    <property type="match status" value="1"/>
</dbReference>
<dbReference type="SMART" id="SM00382">
    <property type="entry name" value="AAA"/>
    <property type="match status" value="1"/>
</dbReference>
<keyword evidence="3" id="KW-0813">Transport</keyword>
<keyword evidence="8" id="KW-0472">Membrane</keyword>
<evidence type="ECO:0000256" key="5">
    <source>
        <dbReference type="ARBA" id="ARBA00022741"/>
    </source>
</evidence>
<dbReference type="Proteomes" id="UP000539538">
    <property type="component" value="Unassembled WGS sequence"/>
</dbReference>
<keyword evidence="5" id="KW-0547">Nucleotide-binding</keyword>
<evidence type="ECO:0000256" key="4">
    <source>
        <dbReference type="ARBA" id="ARBA00022475"/>
    </source>
</evidence>
<evidence type="ECO:0000259" key="10">
    <source>
        <dbReference type="PROSITE" id="PS50893"/>
    </source>
</evidence>
<comment type="caution">
    <text evidence="11">The sequence shown here is derived from an EMBL/GenBank/DDBJ whole genome shotgun (WGS) entry which is preliminary data.</text>
</comment>
<dbReference type="PROSITE" id="PS00211">
    <property type="entry name" value="ABC_TRANSPORTER_1"/>
    <property type="match status" value="1"/>
</dbReference>